<evidence type="ECO:0000313" key="6">
    <source>
        <dbReference type="Proteomes" id="UP000177501"/>
    </source>
</evidence>
<keyword evidence="3" id="KW-0812">Transmembrane</keyword>
<dbReference type="GO" id="GO:0052689">
    <property type="term" value="F:carboxylic ester hydrolase activity"/>
    <property type="evidence" value="ECO:0007669"/>
    <property type="project" value="UniProtKB-ARBA"/>
</dbReference>
<dbReference type="InterPro" id="IPR001375">
    <property type="entry name" value="Peptidase_S9_cat"/>
</dbReference>
<feature type="domain" description="Peptidase S9 prolyl oligopeptidase catalytic" evidence="4">
    <location>
        <begin position="129"/>
        <end position="320"/>
    </location>
</feature>
<evidence type="ECO:0000313" key="5">
    <source>
        <dbReference type="EMBL" id="OGM59533.1"/>
    </source>
</evidence>
<evidence type="ECO:0000256" key="1">
    <source>
        <dbReference type="ARBA" id="ARBA00022801"/>
    </source>
</evidence>
<dbReference type="AlphaFoldDB" id="A0A1F8B668"/>
<dbReference type="EMBL" id="MGHA01000031">
    <property type="protein sequence ID" value="OGM59533.1"/>
    <property type="molecule type" value="Genomic_DNA"/>
</dbReference>
<dbReference type="PANTHER" id="PTHR22946:SF9">
    <property type="entry name" value="POLYKETIDE TRANSFERASE AF380"/>
    <property type="match status" value="1"/>
</dbReference>
<evidence type="ECO:0000256" key="3">
    <source>
        <dbReference type="SAM" id="Phobius"/>
    </source>
</evidence>
<sequence>MNKHVKTLLLLCVIGIIVVVIILQRTKPSKNNNSPNISPTTNQEENDSSSFIESLRSRDYEPSQITIESTLSNNGSYIGYIFSYDSDGLKIYGRMNVPTGNGQFPVIILNHGYFNTSSFTSGDGTQAMADILARNGYLTSASDYRGFGKSENDSQGSRGHNPNYAIDILNLIASVASLNKADANRIGMWGHSMGGEVSLRTIEATDKVKAAVLWAPTSTNASENAAFYGRGRYTSPSPSQGTENSYPNTDISYITAPISLHQGLSDTEVDPEWSKELNEALKREGKSIEYFEYLGQDHNFRNLGWDVISKRTIEFFDQYLR</sequence>
<dbReference type="GO" id="GO:0006508">
    <property type="term" value="P:proteolysis"/>
    <property type="evidence" value="ECO:0007669"/>
    <property type="project" value="InterPro"/>
</dbReference>
<dbReference type="GO" id="GO:0008236">
    <property type="term" value="F:serine-type peptidase activity"/>
    <property type="evidence" value="ECO:0007669"/>
    <property type="project" value="InterPro"/>
</dbReference>
<dbReference type="InterPro" id="IPR050261">
    <property type="entry name" value="FrsA_esterase"/>
</dbReference>
<protein>
    <recommendedName>
        <fullName evidence="4">Peptidase S9 prolyl oligopeptidase catalytic domain-containing protein</fullName>
    </recommendedName>
</protein>
<feature type="transmembrane region" description="Helical" evidence="3">
    <location>
        <begin position="7"/>
        <end position="24"/>
    </location>
</feature>
<proteinExistence type="predicted"/>
<comment type="caution">
    <text evidence="5">The sequence shown here is derived from an EMBL/GenBank/DDBJ whole genome shotgun (WGS) entry which is preliminary data.</text>
</comment>
<dbReference type="Proteomes" id="UP000177501">
    <property type="component" value="Unassembled WGS sequence"/>
</dbReference>
<feature type="compositionally biased region" description="Low complexity" evidence="2">
    <location>
        <begin position="30"/>
        <end position="42"/>
    </location>
</feature>
<name>A0A1F8B668_9BACT</name>
<dbReference type="InterPro" id="IPR029058">
    <property type="entry name" value="AB_hydrolase_fold"/>
</dbReference>
<evidence type="ECO:0000256" key="2">
    <source>
        <dbReference type="SAM" id="MobiDB-lite"/>
    </source>
</evidence>
<dbReference type="STRING" id="1802514.A2955_01170"/>
<keyword evidence="1" id="KW-0378">Hydrolase</keyword>
<dbReference type="SUPFAM" id="SSF53474">
    <property type="entry name" value="alpha/beta-Hydrolases"/>
    <property type="match status" value="1"/>
</dbReference>
<evidence type="ECO:0000259" key="4">
    <source>
        <dbReference type="Pfam" id="PF00326"/>
    </source>
</evidence>
<keyword evidence="3" id="KW-0472">Membrane</keyword>
<dbReference type="PANTHER" id="PTHR22946">
    <property type="entry name" value="DIENELACTONE HYDROLASE DOMAIN-CONTAINING PROTEIN-RELATED"/>
    <property type="match status" value="1"/>
</dbReference>
<accession>A0A1F8B668</accession>
<keyword evidence="3" id="KW-1133">Transmembrane helix</keyword>
<gene>
    <name evidence="5" type="ORF">A2955_01170</name>
</gene>
<dbReference type="Gene3D" id="3.40.50.1820">
    <property type="entry name" value="alpha/beta hydrolase"/>
    <property type="match status" value="1"/>
</dbReference>
<organism evidence="5 6">
    <name type="scientific">Candidatus Woesebacteria bacterium RIFCSPLOWO2_01_FULL_37_19</name>
    <dbReference type="NCBI Taxonomy" id="1802514"/>
    <lineage>
        <taxon>Bacteria</taxon>
        <taxon>Candidatus Woeseibacteriota</taxon>
    </lineage>
</organism>
<dbReference type="Pfam" id="PF00326">
    <property type="entry name" value="Peptidase_S9"/>
    <property type="match status" value="1"/>
</dbReference>
<reference evidence="5 6" key="1">
    <citation type="journal article" date="2016" name="Nat. Commun.">
        <title>Thousands of microbial genomes shed light on interconnected biogeochemical processes in an aquifer system.</title>
        <authorList>
            <person name="Anantharaman K."/>
            <person name="Brown C.T."/>
            <person name="Hug L.A."/>
            <person name="Sharon I."/>
            <person name="Castelle C.J."/>
            <person name="Probst A.J."/>
            <person name="Thomas B.C."/>
            <person name="Singh A."/>
            <person name="Wilkins M.J."/>
            <person name="Karaoz U."/>
            <person name="Brodie E.L."/>
            <person name="Williams K.H."/>
            <person name="Hubbard S.S."/>
            <person name="Banfield J.F."/>
        </authorList>
    </citation>
    <scope>NUCLEOTIDE SEQUENCE [LARGE SCALE GENOMIC DNA]</scope>
</reference>
<feature type="region of interest" description="Disordered" evidence="2">
    <location>
        <begin position="30"/>
        <end position="50"/>
    </location>
</feature>